<evidence type="ECO:0008006" key="15">
    <source>
        <dbReference type="Google" id="ProtNLM"/>
    </source>
</evidence>
<evidence type="ECO:0000256" key="1">
    <source>
        <dbReference type="ARBA" id="ARBA00008887"/>
    </source>
</evidence>
<dbReference type="InterPro" id="IPR035699">
    <property type="entry name" value="AAA_6"/>
</dbReference>
<feature type="domain" description="Dynein heavy chain region D6 P-loop" evidence="4">
    <location>
        <begin position="3024"/>
        <end position="3136"/>
    </location>
</feature>
<dbReference type="Gene3D" id="1.20.58.1120">
    <property type="match status" value="1"/>
</dbReference>
<evidence type="ECO:0000313" key="13">
    <source>
        <dbReference type="EMBL" id="KAL1514308.1"/>
    </source>
</evidence>
<feature type="coiled-coil region" evidence="3">
    <location>
        <begin position="2456"/>
        <end position="2504"/>
    </location>
</feature>
<evidence type="ECO:0000256" key="2">
    <source>
        <dbReference type="ARBA" id="ARBA00023054"/>
    </source>
</evidence>
<name>A0ABD1F9Q6_HYPHA</name>
<evidence type="ECO:0000259" key="5">
    <source>
        <dbReference type="Pfam" id="PF08393"/>
    </source>
</evidence>
<dbReference type="PANTHER" id="PTHR45703:SF1">
    <property type="entry name" value="DYNEINS HEAVY CHAIN"/>
    <property type="match status" value="1"/>
</dbReference>
<dbReference type="InterPro" id="IPR024317">
    <property type="entry name" value="Dynein_heavy_chain_D4_dom"/>
</dbReference>
<reference evidence="13 14" key="1">
    <citation type="submission" date="2024-05" db="EMBL/GenBank/DDBJ databases">
        <title>Genetic variation in Jamaican populations of the coffee berry borer (Hypothenemus hampei).</title>
        <authorList>
            <person name="Errbii M."/>
            <person name="Myrie A."/>
        </authorList>
    </citation>
    <scope>NUCLEOTIDE SEQUENCE [LARGE SCALE GENOMIC DNA]</scope>
    <source>
        <strain evidence="13">JA-Hopewell-2020-01-JO</strain>
        <tissue evidence="13">Whole body</tissue>
    </source>
</reference>
<dbReference type="Gene3D" id="1.20.1270.280">
    <property type="match status" value="1"/>
</dbReference>
<dbReference type="Pfam" id="PF12777">
    <property type="entry name" value="MT"/>
    <property type="match status" value="1"/>
</dbReference>
<dbReference type="Gene3D" id="1.20.920.30">
    <property type="match status" value="1"/>
</dbReference>
<proteinExistence type="inferred from homology"/>
<dbReference type="Pfam" id="PF18199">
    <property type="entry name" value="Dynein_C"/>
    <property type="match status" value="1"/>
</dbReference>
<dbReference type="FunFam" id="1.20.920.20:FF:000006">
    <property type="entry name" value="Dynein, axonemal, heavy chain 6"/>
    <property type="match status" value="1"/>
</dbReference>
<feature type="domain" description="Dynein heavy chain AAA 5 extension" evidence="10">
    <location>
        <begin position="1501"/>
        <end position="1634"/>
    </location>
</feature>
<dbReference type="Gene3D" id="3.20.180.20">
    <property type="entry name" value="Dynein heavy chain, N-terminal domain 2"/>
    <property type="match status" value="1"/>
</dbReference>
<dbReference type="Pfam" id="PF12781">
    <property type="entry name" value="AAA_9"/>
    <property type="match status" value="1"/>
</dbReference>
<accession>A0ABD1F9Q6</accession>
<dbReference type="InterPro" id="IPR042219">
    <property type="entry name" value="AAA_lid_11_sf"/>
</dbReference>
<organism evidence="13 14">
    <name type="scientific">Hypothenemus hampei</name>
    <name type="common">Coffee berry borer</name>
    <dbReference type="NCBI Taxonomy" id="57062"/>
    <lineage>
        <taxon>Eukaryota</taxon>
        <taxon>Metazoa</taxon>
        <taxon>Ecdysozoa</taxon>
        <taxon>Arthropoda</taxon>
        <taxon>Hexapoda</taxon>
        <taxon>Insecta</taxon>
        <taxon>Pterygota</taxon>
        <taxon>Neoptera</taxon>
        <taxon>Endopterygota</taxon>
        <taxon>Coleoptera</taxon>
        <taxon>Polyphaga</taxon>
        <taxon>Cucujiformia</taxon>
        <taxon>Curculionidae</taxon>
        <taxon>Scolytinae</taxon>
        <taxon>Hypothenemus</taxon>
    </lineage>
</organism>
<feature type="domain" description="Dynein heavy chain C-terminal" evidence="12">
    <location>
        <begin position="3306"/>
        <end position="3576"/>
    </location>
</feature>
<dbReference type="Pfam" id="PF18198">
    <property type="entry name" value="AAA_lid_11"/>
    <property type="match status" value="1"/>
</dbReference>
<gene>
    <name evidence="13" type="ORF">ABEB36_003585</name>
</gene>
<dbReference type="Pfam" id="PF03028">
    <property type="entry name" value="Dynein_heavy"/>
    <property type="match status" value="1"/>
</dbReference>
<dbReference type="PANTHER" id="PTHR45703">
    <property type="entry name" value="DYNEIN HEAVY CHAIN"/>
    <property type="match status" value="1"/>
</dbReference>
<dbReference type="InterPro" id="IPR041658">
    <property type="entry name" value="AAA_lid_11"/>
</dbReference>
<dbReference type="Gene3D" id="1.10.8.1220">
    <property type="match status" value="1"/>
</dbReference>
<dbReference type="InterPro" id="IPR041466">
    <property type="entry name" value="Dynein_AAA5_ext"/>
</dbReference>
<feature type="coiled-coil region" evidence="3">
    <location>
        <begin position="2197"/>
        <end position="2269"/>
    </location>
</feature>
<feature type="domain" description="Dynein heavy chain ATP-binding dynein motor region" evidence="9">
    <location>
        <begin position="2588"/>
        <end position="2788"/>
    </location>
</feature>
<dbReference type="InterPro" id="IPR035706">
    <property type="entry name" value="AAA_9"/>
</dbReference>
<dbReference type="Gene3D" id="1.10.8.720">
    <property type="entry name" value="Region D6 of dynein motor"/>
    <property type="match status" value="1"/>
</dbReference>
<sequence length="3585" mass="417902">MEKRWILHENLIKTCLNHCVSLLPQVLFTLEISSVQEIQNLVELFREKLQTSSMLVHDFHKNLQKIYQENENFSKAVSKCLPACTGLFSIYLSQALANTLELLANFPDSKNVRHFLKLYADFQGKLILRPTESNVIEVFHKFLDDIIRLGENLKILDKSSRTFWKIRLFLTEDFIQKCKNKIEINISNLYKPVLKYLESLDSEFVVVYPFITVESHIPISQNVSREDGFQKISYFSSYIRKVTYIPNKEFFKIGHLDLEAFRDQLHKALTQVSRAIFQNLSIQHLCEVTDICDNFRLIHTRATQVPSTTEELIEIGIGIIMEKYSSKLLFGTSIGKFMALTRDQHLDTLNERVCNALKSLGSLITIGYLDMKHIRKNSEGAIAKVVYIFFNGNLFAVIKWPQKIMPVIEQHAINFEQAKFEAEERLQKVIEDINLWIVEVHPLLTILDDMDDAKLVRNYLNKITLHMSKIKEIQNHIEWVNEEEVCLNFPKSTYLDFENLKDHIYTFYHLLKLTLDVQKRVSIWTHGQLDMQDYEEAQIKVQEFLQEFDGIKKSYRKKIRQAQDENLPLRFKGTVDDPDMLNWPAPLKLCGTALNILENFKPSLIVMKIMCNKDLRTRHWKAMSILANFDLTPNTGTTLEKMVNYNLEGKFEEFEIISKAATKEQKVWAQLKELKQSLRSVGFKIKEVLIDLDSIDGIVEDQMMELTKMRLSVFAKPFANEIEKLSKSLCKISEFTNAWTIFQNVYLQLKALFEQKLVCKEVAAFEMCQNIFIKCLNIVQETPGVYQVVLQTNILIEVKECLKIFRKIQISIQDYLEVVRNSFPRLYFISDQELLKFIGKNEEVFQRVFIGVHQVKITENQTTILSSSGEEIILINVPNNSSTSTLQSRLKYLYETLSYTLKYKTAECMKIFKKRKIVELLQQFPEQSLQISARLTWTENVETSLKLPHNVKTLICKKNLQDTLEEKLEMLHASLVKHSERVALMNLICTDLNLLNSINSFLRNTSTPEDFRWQIQLKMFRSKDSKCFLKILNYHLDYGYEYLGNSRQIILTPTTEKCHVALLNTFIFNYFACLTSHTKHTGKTTTCQILAEALGRFHFIFKCIKELPLQMFCHLIKGTILSGTWLLLENAHQVEQETLSVVTQQLQEILECKRLGINDVRFENETLHFDKNCFIVLLQTGIKKDLPENFKVSFRTYTLVPPEMPIIVEGLMVCKGFKEFKKCSKTLCYVLNVLAEILSIDIFNLNIIKRILKSSNMCEGIWEVVMPGLTSDAKQEVQQILTEIFQENYELTRDFSLDIHTTLSLQTNLPLSESFIEKTWELYHNLKILKPIVLFGKSFTGKSTALNLCLKLLENLDNSKIELHIIYPQECFISQNFIGKISMDINVKWTDGFLMKMLRNSPENSRKLVVFDGEVENNWANSIINILDNDNLYLETLEIVKFNKSISFLFETDCLKDAAPSMISRFTTIYFPPNTVHYTSLITHWLNSCQSEWLLENLSQIKSLFFWFIPPCLDAIGYTNDDNIVKVQNVLTYFQMILDHAISGINKKDEDPKNIPPWIHATFIQAGFLGFTNWTCEGIERFDEFYKNLWKGLNEKYPYPVGFEKLEVSVPQEGLLMDYCYLYKQRGAWKVWNDLVKNEKILEYENGFFVPTVDVLKYNFVLNLHLKYKKNVLIIGTKCSGKSILLKNWYARKSEGNDYQRAFITAYPQLTSKKLKQLFQTKFDLKKLSVCFLDDFHCSSFGAMEFLRHQFNEETSLNPLVIATSQQSLPKRLQRHFVTLKLYELSHETMMKIFTQSLTYCWKKSGFPNDVLTNIDTIIQGSLCIHHKLKNTLKLNLNKCHYMFDIRCLVKVLEGLMSLKKETFDGNKKIYLKLWCHEILRSYADMLDSNDGPLVMEWMKEELDRDDFKGDVELGVEETYFGVWPGKTLLYEEISLLNFREISFQNLKEYNEKFSQKIDLYFFDYALEKLIKICRLFSKKHCNALLIGTTGLGRMSLTKFACFMYNYEYYQGNSDSLSQNLKEMWKISGGMNQKCLFFVEDDPHISYDFLQIFDCYLRGSEVANFFDLDEVEEVWELTRLTAQKGNEHLDVSCKKIFEFFNKNCRENLRIFLSMTLKDQLRKWLCTYPSLVTRTDVILWQDWPDEAFAHVGNCFMQQLQLNEKEKIVKGSIGFHRICQNSDLFITPKAYFHLQQLFVQTMQARLVELQNKFAKFQKALMKLEAASSQIQTMQKALEEYQPRLEAMTLEAAKMTEEIAKETLEVEKASNLVRKDEKIASDQAAIAEVLKSECEAELAQAIPILEDAISALNTLKPADITLVKSMKNPPDAIKLVMASVCVVKEVKPDRIPEPSTGRKFLDYWGPSKRILGDLNFLQSLKDFDKDHIKPEIIAKIRKDYLPHKDFKPQVVAKASSAAEGLCKWIIAMDMYDRVAKEVAPKKEKLHKAEKDYAETMKVLTEKKLEVMRIEERLKQLNILLEEAMNKQVKLRSEVEECCNKLRRAENLVGSLSGERNKWRMESDALLLLQENLSGDVLLGSGFLAYLAVLNAEDRLKLLEEFKNCLNILTIPWTSKSFSLSHIFPGSIESVNENCIILENCKQFHIIFDPHGQFINHIQSLDEVIQTKFSYDDWLEQLKLCFVAGKAIIIKDTERHLPEFLQIMVFQESTQSNLQEIISIDVNRIKYHDSNKLFIVSRKEFQEYPEKLTSKITWINFSMTFETLQDHIIQMVLEFEKPQVKKLSENLKIQFKKTSSELETLESKVLDTLCQSETADILEDFHSIQVLNHTKELIRVAVEMLQETKEQQNNIKTLQTDYVSIGRHVASLFFCLETFGKLHHSYRWSLKWFKEVFLTSIALSGKSKSISQRCEKISDTFTLHLFKSVSRGLLEKHKIFLAFCIAIEIGLKRGDIKIEEVSIFFNRIKPIVKEHWKEAKPEWVNEEVWTKLLELEQVESFQGVREIYVDKLGCLDEIQGLSFFAKLVLVKVLNPELLKQKVKDFITKMLGGNFLESFVLNMQEVLDESHSLMPIVFHSSSGVNVLDILKNFAKTKRMLNKFKYLNMNADKSKKVLELIMRGQQEGAWILLENCHLTSQWLVQLEKYLASMNFENTHENFRLFLTARDLKNFPLELMENCMKIVDKPPQSCQRKLCRLFYKNPIILDDYYYGCPGQQDIFSKLIFKLCHFHCLLQEKWKLPTWNLLYEFQDIDLEFSLGILKSFVNEGKSLMEKVHFVIGQCCYNGCLFEKLEKGYVSELLDKCLISSRKLPIKCDRRDYLEYICKLPIDDAFFGMSPREIRELDVMESKAILKMEQQLLKVQNFSLTHYNEVQILDVTEDLLNNFPEEFHGEIDQPFLKREIYLYNELLRVIKDALESIRDCARGEMSWALEIEEVVIDLMQNKVPRQWLKLCFPNQLSLSRLAKVLKTNLEYLANEHVFKEILLRSFFYPKSIICHLKLNFAKSTGLCPENIHLKLITIDEVIREVAKLDESIMILKGLCVFGARFDSGKERMLLPLEDTSEFPYTPLTALSVKFDNLEIPYPKLAEFPIYRTQPISHGQFKPGISNFIMPLYVKSKDSRSNSGVYFLCEF</sequence>
<keyword evidence="14" id="KW-1185">Reference proteome</keyword>
<evidence type="ECO:0000259" key="6">
    <source>
        <dbReference type="Pfam" id="PF12774"/>
    </source>
</evidence>
<evidence type="ECO:0000259" key="8">
    <source>
        <dbReference type="Pfam" id="PF12780"/>
    </source>
</evidence>
<dbReference type="InterPro" id="IPR027417">
    <property type="entry name" value="P-loop_NTPase"/>
</dbReference>
<dbReference type="Gene3D" id="1.20.140.100">
    <property type="entry name" value="Dynein heavy chain, N-terminal domain 2"/>
    <property type="match status" value="1"/>
</dbReference>
<dbReference type="Pfam" id="PF17852">
    <property type="entry name" value="Dynein_AAA_lid"/>
    <property type="match status" value="1"/>
</dbReference>
<feature type="domain" description="Dynein heavy chain AAA lid" evidence="11">
    <location>
        <begin position="3172"/>
        <end position="3257"/>
    </location>
</feature>
<feature type="domain" description="Dynein heavy chain hydrolytic ATP-binding dynein motor region" evidence="6">
    <location>
        <begin position="1038"/>
        <end position="1343"/>
    </location>
</feature>
<feature type="domain" description="Dynein heavy chain linker" evidence="5">
    <location>
        <begin position="498"/>
        <end position="906"/>
    </location>
</feature>
<evidence type="ECO:0000256" key="3">
    <source>
        <dbReference type="SAM" id="Coils"/>
    </source>
</evidence>
<dbReference type="InterPro" id="IPR004273">
    <property type="entry name" value="Dynein_heavy_D6_P-loop"/>
</dbReference>
<dbReference type="Pfam" id="PF08393">
    <property type="entry name" value="DHC_N2"/>
    <property type="match status" value="1"/>
</dbReference>
<evidence type="ECO:0000259" key="4">
    <source>
        <dbReference type="Pfam" id="PF03028"/>
    </source>
</evidence>
<feature type="domain" description="Dynein heavy chain AAA module D4" evidence="8">
    <location>
        <begin position="1958"/>
        <end position="2195"/>
    </location>
</feature>
<feature type="domain" description="Dynein heavy chain coiled coil stalk" evidence="7">
    <location>
        <begin position="2214"/>
        <end position="2558"/>
    </location>
</feature>
<dbReference type="InterPro" id="IPR042222">
    <property type="entry name" value="Dynein_2_N"/>
</dbReference>
<comment type="similarity">
    <text evidence="1">Belongs to the dynein heavy chain family.</text>
</comment>
<evidence type="ECO:0000313" key="14">
    <source>
        <dbReference type="Proteomes" id="UP001566132"/>
    </source>
</evidence>
<dbReference type="InterPro" id="IPR026983">
    <property type="entry name" value="DHC"/>
</dbReference>
<evidence type="ECO:0000259" key="9">
    <source>
        <dbReference type="Pfam" id="PF12781"/>
    </source>
</evidence>
<dbReference type="InterPro" id="IPR024743">
    <property type="entry name" value="Dynein_HC_stalk"/>
</dbReference>
<comment type="caution">
    <text evidence="13">The sequence shown here is derived from an EMBL/GenBank/DDBJ whole genome shotgun (WGS) entry which is preliminary data.</text>
</comment>
<dbReference type="Pfam" id="PF12780">
    <property type="entry name" value="AAA_8"/>
    <property type="match status" value="1"/>
</dbReference>
<dbReference type="InterPro" id="IPR041228">
    <property type="entry name" value="Dynein_C"/>
</dbReference>
<dbReference type="InterPro" id="IPR013602">
    <property type="entry name" value="Dynein_heavy_linker"/>
</dbReference>
<dbReference type="SUPFAM" id="SSF52540">
    <property type="entry name" value="P-loop containing nucleoside triphosphate hydrolases"/>
    <property type="match status" value="4"/>
</dbReference>
<dbReference type="Pfam" id="PF12774">
    <property type="entry name" value="AAA_6"/>
    <property type="match status" value="1"/>
</dbReference>
<dbReference type="Proteomes" id="UP001566132">
    <property type="component" value="Unassembled WGS sequence"/>
</dbReference>
<evidence type="ECO:0000259" key="11">
    <source>
        <dbReference type="Pfam" id="PF18198"/>
    </source>
</evidence>
<dbReference type="InterPro" id="IPR042228">
    <property type="entry name" value="Dynein_linker_3"/>
</dbReference>
<dbReference type="Pfam" id="PF12775">
    <property type="entry name" value="AAA_7"/>
    <property type="match status" value="1"/>
</dbReference>
<keyword evidence="2 3" id="KW-0175">Coiled coil</keyword>
<dbReference type="Gene3D" id="3.40.50.300">
    <property type="entry name" value="P-loop containing nucleotide triphosphate hydrolases"/>
    <property type="match status" value="6"/>
</dbReference>
<dbReference type="Gene3D" id="1.20.920.20">
    <property type="match status" value="1"/>
</dbReference>
<protein>
    <recommendedName>
        <fullName evidence="15">Dynein heavy chain 14, axonemal</fullName>
    </recommendedName>
</protein>
<evidence type="ECO:0000259" key="7">
    <source>
        <dbReference type="Pfam" id="PF12777"/>
    </source>
</evidence>
<dbReference type="EMBL" id="JBDJPC010000002">
    <property type="protein sequence ID" value="KAL1514308.1"/>
    <property type="molecule type" value="Genomic_DNA"/>
</dbReference>
<evidence type="ECO:0000259" key="12">
    <source>
        <dbReference type="Pfam" id="PF18199"/>
    </source>
</evidence>
<evidence type="ECO:0000259" key="10">
    <source>
        <dbReference type="Pfam" id="PF17852"/>
    </source>
</evidence>